<dbReference type="InterPro" id="IPR014747">
    <property type="entry name" value="Bac_photo_RC_H_C"/>
</dbReference>
<reference evidence="4 5" key="1">
    <citation type="submission" date="2019-06" db="EMBL/GenBank/DDBJ databases">
        <title>Sequencing the genomes of 1000 actinobacteria strains.</title>
        <authorList>
            <person name="Klenk H.-P."/>
        </authorList>
    </citation>
    <scope>NUCLEOTIDE SEQUENCE [LARGE SCALE GENOMIC DNA]</scope>
    <source>
        <strain evidence="4 5">DSM 19828</strain>
    </source>
</reference>
<feature type="compositionally biased region" description="Basic and acidic residues" evidence="1">
    <location>
        <begin position="107"/>
        <end position="123"/>
    </location>
</feature>
<sequence length="309" mass="34259">MTLDINRLHGQNVVDQDGDKVGSIGQVYLDDETDRPTFVTVKTGLFGNNETFVPLDMAQNDGDDLRVPYTKDFIKDAPNVDADGHLSEQEQDEIYRYYQLDGGRAGGVDDGRIGNDGDRDRDGLGVAGAAGEVAGRGGDVDRDLDRPDTGDRDRRGFDGDDNSVVRREEELKVGKERVETGRVRLRKHVVTEQKTVTVPVEREEFEVVREPITDGDGSRGGKLGDDEVSVTLSEERPVVDKEVVDKERVGLQTNKVQDERRVDAEVGREEVVVDEDGRRGVDGDRDDNRGLADKAKDKARDLKDGRDNH</sequence>
<dbReference type="AlphaFoldDB" id="A0A542EK46"/>
<evidence type="ECO:0000313" key="5">
    <source>
        <dbReference type="Proteomes" id="UP000320806"/>
    </source>
</evidence>
<dbReference type="GO" id="GO:0019684">
    <property type="term" value="P:photosynthesis, light reaction"/>
    <property type="evidence" value="ECO:0007669"/>
    <property type="project" value="InterPro"/>
</dbReference>
<proteinExistence type="predicted"/>
<dbReference type="Gene3D" id="3.90.50.10">
    <property type="entry name" value="Photosynthetic Reaction Center, subunit H, domain 2"/>
    <property type="match status" value="1"/>
</dbReference>
<evidence type="ECO:0000259" key="3">
    <source>
        <dbReference type="Pfam" id="PF09557"/>
    </source>
</evidence>
<feature type="compositionally biased region" description="Basic and acidic residues" evidence="1">
    <location>
        <begin position="256"/>
        <end position="309"/>
    </location>
</feature>
<dbReference type="EMBL" id="VFMO01000001">
    <property type="protein sequence ID" value="TQJ15713.1"/>
    <property type="molecule type" value="Genomic_DNA"/>
</dbReference>
<dbReference type="OrthoDB" id="3712018at2"/>
<feature type="compositionally biased region" description="Basic and acidic residues" evidence="1">
    <location>
        <begin position="233"/>
        <end position="249"/>
    </location>
</feature>
<dbReference type="RefSeq" id="WP_129625988.1">
    <property type="nucleotide sequence ID" value="NZ_BAABCI010000001.1"/>
</dbReference>
<feature type="region of interest" description="Disordered" evidence="1">
    <location>
        <begin position="106"/>
        <end position="161"/>
    </location>
</feature>
<comment type="caution">
    <text evidence="4">The sequence shown here is derived from an EMBL/GenBank/DDBJ whole genome shotgun (WGS) entry which is preliminary data.</text>
</comment>
<dbReference type="SUPFAM" id="SSF50346">
    <property type="entry name" value="PRC-barrel domain"/>
    <property type="match status" value="1"/>
</dbReference>
<feature type="compositionally biased region" description="Basic and acidic residues" evidence="1">
    <location>
        <begin position="209"/>
        <end position="225"/>
    </location>
</feature>
<keyword evidence="5" id="KW-1185">Reference proteome</keyword>
<gene>
    <name evidence="4" type="ORF">FB459_3272</name>
</gene>
<name>A0A542EK46_9MICO</name>
<feature type="region of interest" description="Disordered" evidence="1">
    <location>
        <begin position="209"/>
        <end position="309"/>
    </location>
</feature>
<evidence type="ECO:0000313" key="4">
    <source>
        <dbReference type="EMBL" id="TQJ15713.1"/>
    </source>
</evidence>
<dbReference type="InterPro" id="IPR019060">
    <property type="entry name" value="DUF2382"/>
</dbReference>
<organism evidence="4 5">
    <name type="scientific">Yimella lutea</name>
    <dbReference type="NCBI Taxonomy" id="587872"/>
    <lineage>
        <taxon>Bacteria</taxon>
        <taxon>Bacillati</taxon>
        <taxon>Actinomycetota</taxon>
        <taxon>Actinomycetes</taxon>
        <taxon>Micrococcales</taxon>
        <taxon>Dermacoccaceae</taxon>
        <taxon>Yimella</taxon>
    </lineage>
</organism>
<dbReference type="NCBIfam" id="TIGR02271">
    <property type="entry name" value="YsnF/AvaK domain"/>
    <property type="match status" value="1"/>
</dbReference>
<dbReference type="InterPro" id="IPR027275">
    <property type="entry name" value="PRC-brl_dom"/>
</dbReference>
<feature type="compositionally biased region" description="Basic and acidic residues" evidence="1">
    <location>
        <begin position="138"/>
        <end position="161"/>
    </location>
</feature>
<feature type="domain" description="DUF2382" evidence="3">
    <location>
        <begin position="166"/>
        <end position="273"/>
    </location>
</feature>
<dbReference type="GO" id="GO:0030077">
    <property type="term" value="C:plasma membrane light-harvesting complex"/>
    <property type="evidence" value="ECO:0007669"/>
    <property type="project" value="InterPro"/>
</dbReference>
<protein>
    <submittedName>
        <fullName evidence="4">Uncharacterized protein (TIGR02271 family)</fullName>
    </submittedName>
</protein>
<dbReference type="PANTHER" id="PTHR38463">
    <property type="entry name" value="STRESS RESPONSE PROTEIN YSNF"/>
    <property type="match status" value="1"/>
</dbReference>
<dbReference type="PANTHER" id="PTHR38463:SF1">
    <property type="entry name" value="STRESS RESPONSE PROTEIN YSNF"/>
    <property type="match status" value="1"/>
</dbReference>
<dbReference type="InterPro" id="IPR052967">
    <property type="entry name" value="Stress_Response_Assoc"/>
</dbReference>
<accession>A0A542EK46</accession>
<dbReference type="Proteomes" id="UP000320806">
    <property type="component" value="Unassembled WGS sequence"/>
</dbReference>
<dbReference type="InterPro" id="IPR011033">
    <property type="entry name" value="PRC_barrel-like_sf"/>
</dbReference>
<evidence type="ECO:0000259" key="2">
    <source>
        <dbReference type="Pfam" id="PF05239"/>
    </source>
</evidence>
<feature type="domain" description="PRC-barrel" evidence="2">
    <location>
        <begin position="5"/>
        <end position="72"/>
    </location>
</feature>
<evidence type="ECO:0000256" key="1">
    <source>
        <dbReference type="SAM" id="MobiDB-lite"/>
    </source>
</evidence>
<dbReference type="Pfam" id="PF05239">
    <property type="entry name" value="PRC"/>
    <property type="match status" value="1"/>
</dbReference>
<dbReference type="Pfam" id="PF09557">
    <property type="entry name" value="DUF2382"/>
    <property type="match status" value="1"/>
</dbReference>